<dbReference type="PANTHER" id="PTHR47485">
    <property type="entry name" value="THYLAKOID LUMENAL 17.4 KDA PROTEIN, CHLOROPLASTIC"/>
    <property type="match status" value="1"/>
</dbReference>
<dbReference type="InterPro" id="IPR043919">
    <property type="entry name" value="DUF5758"/>
</dbReference>
<dbReference type="PATRIC" id="fig|1261.5.peg.1195"/>
<dbReference type="PANTHER" id="PTHR47485:SF1">
    <property type="entry name" value="THYLAKOID LUMENAL 17.4 KDA PROTEIN, CHLOROPLASTIC"/>
    <property type="match status" value="1"/>
</dbReference>
<accession>A0A135YR29</accession>
<dbReference type="Proteomes" id="UP000070326">
    <property type="component" value="Unassembled WGS sequence"/>
</dbReference>
<comment type="caution">
    <text evidence="2">The sequence shown here is derived from an EMBL/GenBank/DDBJ whole genome shotgun (WGS) entry which is preliminary data.</text>
</comment>
<dbReference type="GeneID" id="79842066"/>
<sequence length="213" mass="23844">MKFNIVCKHTLDLSGLDFSNLDLSWSEFENVNFNGAVFDGAILDNIKARNTSFEGASFVEASFKGADFRTCNLSNSNCDGTDFTGAILLDAVLDGIKDSPRTKHFRMHCPEDGYFIGYKKCFNDRLVTLLILKDSKRCSSTTSACRCDRARVLAITNLDGSGHYTEAVSFVDADFVYRLGEVVVADSYNEDRWLDSSHGIHFWMTKEEALGYM</sequence>
<evidence type="ECO:0000313" key="2">
    <source>
        <dbReference type="EMBL" id="KXI11869.1"/>
    </source>
</evidence>
<evidence type="ECO:0000256" key="1">
    <source>
        <dbReference type="ARBA" id="ARBA00022737"/>
    </source>
</evidence>
<proteinExistence type="predicted"/>
<organism evidence="2 3">
    <name type="scientific">Peptostreptococcus anaerobius</name>
    <dbReference type="NCBI Taxonomy" id="1261"/>
    <lineage>
        <taxon>Bacteria</taxon>
        <taxon>Bacillati</taxon>
        <taxon>Bacillota</taxon>
        <taxon>Clostridia</taxon>
        <taxon>Peptostreptococcales</taxon>
        <taxon>Peptostreptococcaceae</taxon>
        <taxon>Peptostreptococcus</taxon>
    </lineage>
</organism>
<gene>
    <name evidence="2" type="ORF">HMPREF3195_01193</name>
</gene>
<dbReference type="STRING" id="1261.HMPREF3195_01193"/>
<dbReference type="Pfam" id="PF00805">
    <property type="entry name" value="Pentapeptide"/>
    <property type="match status" value="2"/>
</dbReference>
<keyword evidence="1" id="KW-0677">Repeat</keyword>
<dbReference type="RefSeq" id="WP_002842923.1">
    <property type="nucleotide sequence ID" value="NZ_CAMPYD010000018.1"/>
</dbReference>
<reference evidence="2 3" key="1">
    <citation type="submission" date="2016-02" db="EMBL/GenBank/DDBJ databases">
        <authorList>
            <person name="Wen L."/>
            <person name="He K."/>
            <person name="Yang H."/>
        </authorList>
    </citation>
    <scope>NUCLEOTIDE SEQUENCE [LARGE SCALE GENOMIC DNA]</scope>
    <source>
        <strain evidence="2 3">MJR8628A</strain>
    </source>
</reference>
<dbReference type="eggNOG" id="COG1357">
    <property type="taxonomic scope" value="Bacteria"/>
</dbReference>
<dbReference type="Gene3D" id="2.160.20.80">
    <property type="entry name" value="E3 ubiquitin-protein ligase SopA"/>
    <property type="match status" value="1"/>
</dbReference>
<dbReference type="Pfam" id="PF19062">
    <property type="entry name" value="DUF5758"/>
    <property type="match status" value="1"/>
</dbReference>
<name>A0A135YR29_9FIRM</name>
<evidence type="ECO:0000313" key="3">
    <source>
        <dbReference type="Proteomes" id="UP000070326"/>
    </source>
</evidence>
<dbReference type="AlphaFoldDB" id="A0A135YR29"/>
<protein>
    <submittedName>
        <fullName evidence="2">Pentapeptide repeat protein</fullName>
    </submittedName>
</protein>
<dbReference type="InterPro" id="IPR001646">
    <property type="entry name" value="5peptide_repeat"/>
</dbReference>
<dbReference type="SUPFAM" id="SSF141571">
    <property type="entry name" value="Pentapeptide repeat-like"/>
    <property type="match status" value="1"/>
</dbReference>
<dbReference type="EMBL" id="LSQZ01000062">
    <property type="protein sequence ID" value="KXI11869.1"/>
    <property type="molecule type" value="Genomic_DNA"/>
</dbReference>